<dbReference type="PROSITE" id="PS51795">
    <property type="entry name" value="ZF_FLZ"/>
    <property type="match status" value="1"/>
</dbReference>
<evidence type="ECO:0000259" key="4">
    <source>
        <dbReference type="PROSITE" id="PS51795"/>
    </source>
</evidence>
<reference evidence="5" key="1">
    <citation type="journal article" date="2023" name="Nat. Commun.">
        <title>Diploid and tetraploid genomes of Acorus and the evolution of monocots.</title>
        <authorList>
            <person name="Ma L."/>
            <person name="Liu K.W."/>
            <person name="Li Z."/>
            <person name="Hsiao Y.Y."/>
            <person name="Qi Y."/>
            <person name="Fu T."/>
            <person name="Tang G.D."/>
            <person name="Zhang D."/>
            <person name="Sun W.H."/>
            <person name="Liu D.K."/>
            <person name="Li Y."/>
            <person name="Chen G.Z."/>
            <person name="Liu X.D."/>
            <person name="Liao X.Y."/>
            <person name="Jiang Y.T."/>
            <person name="Yu X."/>
            <person name="Hao Y."/>
            <person name="Huang J."/>
            <person name="Zhao X.W."/>
            <person name="Ke S."/>
            <person name="Chen Y.Y."/>
            <person name="Wu W.L."/>
            <person name="Hsu J.L."/>
            <person name="Lin Y.F."/>
            <person name="Huang M.D."/>
            <person name="Li C.Y."/>
            <person name="Huang L."/>
            <person name="Wang Z.W."/>
            <person name="Zhao X."/>
            <person name="Zhong W.Y."/>
            <person name="Peng D.H."/>
            <person name="Ahmad S."/>
            <person name="Lan S."/>
            <person name="Zhang J.S."/>
            <person name="Tsai W.C."/>
            <person name="Van de Peer Y."/>
            <person name="Liu Z.J."/>
        </authorList>
    </citation>
    <scope>NUCLEOTIDE SEQUENCE</scope>
    <source>
        <strain evidence="5">SCP</strain>
    </source>
</reference>
<dbReference type="PANTHER" id="PTHR47208">
    <property type="entry name" value="OS02G0174800 PROTEIN"/>
    <property type="match status" value="1"/>
</dbReference>
<dbReference type="Pfam" id="PF04570">
    <property type="entry name" value="zf-FLZ"/>
    <property type="match status" value="1"/>
</dbReference>
<dbReference type="AlphaFoldDB" id="A0AAV9AX47"/>
<sequence length="234" mass="25334">MSARLERKLSLLTAFASDGAFRSPARSPRRRSFDDDGLVGLGIVAALNEPSPPMERIVVSAVSPRSRPIPIKSAGGGKCRRGEAAAAAEMLVEEMMSEGYTCVISHVGGKHTRKRLYFDGDAGDGIRGNLLGSTRVIFEQPPPPPPPEEVMEEMVAEMGFLSCCFLCKKRLHGLDIFMYRGEKAFCSVECRAHQIQSDEYREKCGSEAIKTTFDCSSSSPCSAPLHFSVGIAAA</sequence>
<feature type="domain" description="FLZ-type" evidence="4">
    <location>
        <begin position="159"/>
        <end position="202"/>
    </location>
</feature>
<organism evidence="5 6">
    <name type="scientific">Acorus gramineus</name>
    <name type="common">Dwarf sweet flag</name>
    <dbReference type="NCBI Taxonomy" id="55184"/>
    <lineage>
        <taxon>Eukaryota</taxon>
        <taxon>Viridiplantae</taxon>
        <taxon>Streptophyta</taxon>
        <taxon>Embryophyta</taxon>
        <taxon>Tracheophyta</taxon>
        <taxon>Spermatophyta</taxon>
        <taxon>Magnoliopsida</taxon>
        <taxon>Liliopsida</taxon>
        <taxon>Acoraceae</taxon>
        <taxon>Acorus</taxon>
    </lineage>
</organism>
<dbReference type="EMBL" id="JAUJYN010000006">
    <property type="protein sequence ID" value="KAK1268845.1"/>
    <property type="molecule type" value="Genomic_DNA"/>
</dbReference>
<comment type="similarity">
    <text evidence="1">Belongs to the FLZ family.</text>
</comment>
<evidence type="ECO:0000256" key="1">
    <source>
        <dbReference type="ARBA" id="ARBA00009374"/>
    </source>
</evidence>
<dbReference type="GO" id="GO:0046872">
    <property type="term" value="F:metal ion binding"/>
    <property type="evidence" value="ECO:0007669"/>
    <property type="project" value="UniProtKB-KW"/>
</dbReference>
<dbReference type="InterPro" id="IPR044604">
    <property type="entry name" value="FLZ12/13/14"/>
</dbReference>
<name>A0AAV9AX47_ACOGR</name>
<reference evidence="5" key="2">
    <citation type="submission" date="2023-06" db="EMBL/GenBank/DDBJ databases">
        <authorList>
            <person name="Ma L."/>
            <person name="Liu K.-W."/>
            <person name="Li Z."/>
            <person name="Hsiao Y.-Y."/>
            <person name="Qi Y."/>
            <person name="Fu T."/>
            <person name="Tang G."/>
            <person name="Zhang D."/>
            <person name="Sun W.-H."/>
            <person name="Liu D.-K."/>
            <person name="Li Y."/>
            <person name="Chen G.-Z."/>
            <person name="Liu X.-D."/>
            <person name="Liao X.-Y."/>
            <person name="Jiang Y.-T."/>
            <person name="Yu X."/>
            <person name="Hao Y."/>
            <person name="Huang J."/>
            <person name="Zhao X.-W."/>
            <person name="Ke S."/>
            <person name="Chen Y.-Y."/>
            <person name="Wu W.-L."/>
            <person name="Hsu J.-L."/>
            <person name="Lin Y.-F."/>
            <person name="Huang M.-D."/>
            <person name="Li C.-Y."/>
            <person name="Huang L."/>
            <person name="Wang Z.-W."/>
            <person name="Zhao X."/>
            <person name="Zhong W.-Y."/>
            <person name="Peng D.-H."/>
            <person name="Ahmad S."/>
            <person name="Lan S."/>
            <person name="Zhang J.-S."/>
            <person name="Tsai W.-C."/>
            <person name="Van De Peer Y."/>
            <person name="Liu Z.-J."/>
        </authorList>
    </citation>
    <scope>NUCLEOTIDE SEQUENCE</scope>
    <source>
        <strain evidence="5">SCP</strain>
        <tissue evidence="5">Leaves</tissue>
    </source>
</reference>
<evidence type="ECO:0000256" key="3">
    <source>
        <dbReference type="PROSITE-ProRule" id="PRU01131"/>
    </source>
</evidence>
<dbReference type="Proteomes" id="UP001179952">
    <property type="component" value="Unassembled WGS sequence"/>
</dbReference>
<comment type="caution">
    <text evidence="5">The sequence shown here is derived from an EMBL/GenBank/DDBJ whole genome shotgun (WGS) entry which is preliminary data.</text>
</comment>
<evidence type="ECO:0000313" key="6">
    <source>
        <dbReference type="Proteomes" id="UP001179952"/>
    </source>
</evidence>
<accession>A0AAV9AX47</accession>
<protein>
    <recommendedName>
        <fullName evidence="4">FLZ-type domain-containing protein</fullName>
    </recommendedName>
</protein>
<feature type="zinc finger region" description="FLZ-type" evidence="3">
    <location>
        <begin position="159"/>
        <end position="202"/>
    </location>
</feature>
<evidence type="ECO:0000313" key="5">
    <source>
        <dbReference type="EMBL" id="KAK1268845.1"/>
    </source>
</evidence>
<proteinExistence type="inferred from homology"/>
<keyword evidence="2" id="KW-0479">Metal-binding</keyword>
<keyword evidence="6" id="KW-1185">Reference proteome</keyword>
<gene>
    <name evidence="5" type="ORF">QJS04_geneDACA014004</name>
</gene>
<evidence type="ECO:0000256" key="2">
    <source>
        <dbReference type="ARBA" id="ARBA00022723"/>
    </source>
</evidence>
<dbReference type="PANTHER" id="PTHR47208:SF1">
    <property type="entry name" value="OS02G0174800 PROTEIN"/>
    <property type="match status" value="1"/>
</dbReference>
<dbReference type="InterPro" id="IPR007650">
    <property type="entry name" value="Zf-FLZ_dom"/>
</dbReference>